<dbReference type="KEGG" id="xbc:ELE36_18600"/>
<feature type="signal peptide" evidence="7">
    <location>
        <begin position="1"/>
        <end position="26"/>
    </location>
</feature>
<evidence type="ECO:0000256" key="1">
    <source>
        <dbReference type="ARBA" id="ARBA00022438"/>
    </source>
</evidence>
<dbReference type="Gene3D" id="3.40.630.10">
    <property type="entry name" value="Zn peptidases"/>
    <property type="match status" value="2"/>
</dbReference>
<dbReference type="FunFam" id="3.40.630.10:FF:000088">
    <property type="entry name" value="Peptidase M20"/>
    <property type="match status" value="1"/>
</dbReference>
<dbReference type="Proteomes" id="UP000291562">
    <property type="component" value="Chromosome"/>
</dbReference>
<dbReference type="GO" id="GO:0006508">
    <property type="term" value="P:proteolysis"/>
    <property type="evidence" value="ECO:0007669"/>
    <property type="project" value="UniProtKB-KW"/>
</dbReference>
<dbReference type="Pfam" id="PF04389">
    <property type="entry name" value="Peptidase_M28"/>
    <property type="match status" value="1"/>
</dbReference>
<dbReference type="InterPro" id="IPR007484">
    <property type="entry name" value="Peptidase_M28"/>
</dbReference>
<organism evidence="9 10">
    <name type="scientific">Pseudolysobacter antarcticus</name>
    <dbReference type="NCBI Taxonomy" id="2511995"/>
    <lineage>
        <taxon>Bacteria</taxon>
        <taxon>Pseudomonadati</taxon>
        <taxon>Pseudomonadota</taxon>
        <taxon>Gammaproteobacteria</taxon>
        <taxon>Lysobacterales</taxon>
        <taxon>Rhodanobacteraceae</taxon>
        <taxon>Pseudolysobacter</taxon>
    </lineage>
</organism>
<evidence type="ECO:0000256" key="3">
    <source>
        <dbReference type="ARBA" id="ARBA00022723"/>
    </source>
</evidence>
<gene>
    <name evidence="9" type="ORF">ELE36_18600</name>
</gene>
<dbReference type="EMBL" id="CP035704">
    <property type="protein sequence ID" value="QBB72214.1"/>
    <property type="molecule type" value="Genomic_DNA"/>
</dbReference>
<evidence type="ECO:0000256" key="5">
    <source>
        <dbReference type="ARBA" id="ARBA00022801"/>
    </source>
</evidence>
<protein>
    <submittedName>
        <fullName evidence="9">M20/M25/M40 family metallo-hydrolase</fullName>
    </submittedName>
</protein>
<dbReference type="InterPro" id="IPR045175">
    <property type="entry name" value="M28_fam"/>
</dbReference>
<dbReference type="SUPFAM" id="SSF53187">
    <property type="entry name" value="Zn-dependent exopeptidases"/>
    <property type="match status" value="1"/>
</dbReference>
<dbReference type="GO" id="GO:0008235">
    <property type="term" value="F:metalloexopeptidase activity"/>
    <property type="evidence" value="ECO:0007669"/>
    <property type="project" value="InterPro"/>
</dbReference>
<keyword evidence="3" id="KW-0479">Metal-binding</keyword>
<dbReference type="CDD" id="cd05660">
    <property type="entry name" value="M28_like_PA"/>
    <property type="match status" value="1"/>
</dbReference>
<keyword evidence="1" id="KW-0031">Aminopeptidase</keyword>
<dbReference type="AlphaFoldDB" id="A0A411HP09"/>
<dbReference type="PROSITE" id="PS51257">
    <property type="entry name" value="PROKAR_LIPOPROTEIN"/>
    <property type="match status" value="1"/>
</dbReference>
<evidence type="ECO:0000313" key="10">
    <source>
        <dbReference type="Proteomes" id="UP000291562"/>
    </source>
</evidence>
<reference evidence="9 10" key="1">
    <citation type="submission" date="2019-01" db="EMBL/GenBank/DDBJ databases">
        <title>Pseudolysobacter antarctica gen. nov., sp. nov., isolated from Fildes Peninsula, Antarctica.</title>
        <authorList>
            <person name="Wei Z."/>
            <person name="Peng F."/>
        </authorList>
    </citation>
    <scope>NUCLEOTIDE SEQUENCE [LARGE SCALE GENOMIC DNA]</scope>
    <source>
        <strain evidence="9 10">AQ6-296</strain>
    </source>
</reference>
<proteinExistence type="predicted"/>
<accession>A0A411HP09</accession>
<dbReference type="OrthoDB" id="9778250at2"/>
<evidence type="ECO:0000259" key="8">
    <source>
        <dbReference type="Pfam" id="PF04389"/>
    </source>
</evidence>
<name>A0A411HP09_9GAMM</name>
<dbReference type="RefSeq" id="WP_129835967.1">
    <property type="nucleotide sequence ID" value="NZ_CP035704.1"/>
</dbReference>
<evidence type="ECO:0000256" key="6">
    <source>
        <dbReference type="ARBA" id="ARBA00022833"/>
    </source>
</evidence>
<dbReference type="PANTHER" id="PTHR12147">
    <property type="entry name" value="METALLOPEPTIDASE M28 FAMILY MEMBER"/>
    <property type="match status" value="1"/>
</dbReference>
<dbReference type="SUPFAM" id="SSF52025">
    <property type="entry name" value="PA domain"/>
    <property type="match status" value="1"/>
</dbReference>
<evidence type="ECO:0000256" key="4">
    <source>
        <dbReference type="ARBA" id="ARBA00022729"/>
    </source>
</evidence>
<sequence length="578" mass="62458">MHRSMLTRACLASACALLLAACQQQAADAPQTAATATKPAAEAAHVFVPEISAGDFIAHVKTLASDEFGGRKPGSKGEELTIAYLKQQFERLGLKPGNGDSFFQDVPMTETVLLDPDKVALHVKTDAGEENFAYRTDAIVGTLQGIPKATVTDSDIVFVGYGVIAPEYQWNDYAGLDVKGKTVIVLVNDPGWGNKDPALFKGPTMTYYGRWTYKYEEAARQGAAAALIVHDTDAAAYPWEVVVNSWAGPHLALPASVDPEPRLPLAGWLTTPSAQRLFSKAGLNFDDLKRSADLRGFKATALKAKLSVSLKSNIRNTTSKNVLALLPGSTHPDEAIVYTAHWDHLGTSFTGTDRVYNGAIDNATGVAGLLEIAETFAHQEPKPERSVLFAAVTLEESGLIGSQYLAAHPTIPLNKTVADINMDALPVMGRSHNFTVVGFGNSAMDQYLKDAAGAQNRVVVGEYEPEKGYFYRSDQLNFAKKGVPVLYAHAGFDLVDGGEAAGKAAAEDYTRNRYHKPSDEYSPNWDVSGTIEDLQAFYAIGRRLSSETSWPQWNADSEFRAVREESMKNAAPAPAAKH</sequence>
<keyword evidence="6" id="KW-0862">Zinc</keyword>
<feature type="domain" description="Peptidase M28" evidence="8">
    <location>
        <begin position="321"/>
        <end position="536"/>
    </location>
</feature>
<dbReference type="GO" id="GO:0004177">
    <property type="term" value="F:aminopeptidase activity"/>
    <property type="evidence" value="ECO:0007669"/>
    <property type="project" value="UniProtKB-KW"/>
</dbReference>
<evidence type="ECO:0000256" key="7">
    <source>
        <dbReference type="SAM" id="SignalP"/>
    </source>
</evidence>
<keyword evidence="4 7" id="KW-0732">Signal</keyword>
<evidence type="ECO:0000256" key="2">
    <source>
        <dbReference type="ARBA" id="ARBA00022670"/>
    </source>
</evidence>
<dbReference type="InterPro" id="IPR046450">
    <property type="entry name" value="PA_dom_sf"/>
</dbReference>
<keyword evidence="5 9" id="KW-0378">Hydrolase</keyword>
<evidence type="ECO:0000313" key="9">
    <source>
        <dbReference type="EMBL" id="QBB72214.1"/>
    </source>
</evidence>
<dbReference type="PANTHER" id="PTHR12147:SF56">
    <property type="entry name" value="AMINOPEPTIDASE YDR415C-RELATED"/>
    <property type="match status" value="1"/>
</dbReference>
<dbReference type="GO" id="GO:0046872">
    <property type="term" value="F:metal ion binding"/>
    <property type="evidence" value="ECO:0007669"/>
    <property type="project" value="UniProtKB-KW"/>
</dbReference>
<keyword evidence="2" id="KW-0645">Protease</keyword>
<keyword evidence="10" id="KW-1185">Reference proteome</keyword>
<feature type="chain" id="PRO_5018993955" evidence="7">
    <location>
        <begin position="27"/>
        <end position="578"/>
    </location>
</feature>